<dbReference type="InterPro" id="IPR036641">
    <property type="entry name" value="HPT_dom_sf"/>
</dbReference>
<organism evidence="1 2">
    <name type="scientific">Pseudorhizobium tarimense</name>
    <dbReference type="NCBI Taxonomy" id="1079109"/>
    <lineage>
        <taxon>Bacteria</taxon>
        <taxon>Pseudomonadati</taxon>
        <taxon>Pseudomonadota</taxon>
        <taxon>Alphaproteobacteria</taxon>
        <taxon>Hyphomicrobiales</taxon>
        <taxon>Rhizobiaceae</taxon>
        <taxon>Rhizobium/Agrobacterium group</taxon>
        <taxon>Pseudorhizobium</taxon>
    </lineage>
</organism>
<comment type="caution">
    <text evidence="1">The sequence shown here is derived from an EMBL/GenBank/DDBJ whole genome shotgun (WGS) entry which is preliminary data.</text>
</comment>
<evidence type="ECO:0000313" key="2">
    <source>
        <dbReference type="Proteomes" id="UP001549031"/>
    </source>
</evidence>
<keyword evidence="2" id="KW-1185">Reference proteome</keyword>
<proteinExistence type="predicted"/>
<accession>A0ABV2H2W5</accession>
<sequence length="76" mass="7586">MFVRQARHTVREIGKGDAAGSAAAAGRLKSAAAAVGAFKAAEAAARAEENAADAGSIASLGAAVLESENFILKLCR</sequence>
<name>A0ABV2H2W5_9HYPH</name>
<dbReference type="Proteomes" id="UP001549031">
    <property type="component" value="Unassembled WGS sequence"/>
</dbReference>
<gene>
    <name evidence="1" type="ORF">ABID21_000940</name>
</gene>
<dbReference type="EMBL" id="JBEPLJ010000003">
    <property type="protein sequence ID" value="MET3584839.1"/>
    <property type="molecule type" value="Genomic_DNA"/>
</dbReference>
<evidence type="ECO:0000313" key="1">
    <source>
        <dbReference type="EMBL" id="MET3584839.1"/>
    </source>
</evidence>
<dbReference type="SUPFAM" id="SSF47226">
    <property type="entry name" value="Histidine-containing phosphotransfer domain, HPT domain"/>
    <property type="match status" value="1"/>
</dbReference>
<protein>
    <submittedName>
        <fullName evidence="1">HPt (Histidine-containing phosphotransfer) domain-containing protein</fullName>
    </submittedName>
</protein>
<reference evidence="1 2" key="1">
    <citation type="submission" date="2024-06" db="EMBL/GenBank/DDBJ databases">
        <title>Genomic Encyclopedia of Type Strains, Phase IV (KMG-IV): sequencing the most valuable type-strain genomes for metagenomic binning, comparative biology and taxonomic classification.</title>
        <authorList>
            <person name="Goeker M."/>
        </authorList>
    </citation>
    <scope>NUCLEOTIDE SEQUENCE [LARGE SCALE GENOMIC DNA]</scope>
    <source>
        <strain evidence="1 2">DSM 105042</strain>
    </source>
</reference>